<organism evidence="1 2">
    <name type="scientific">Candidatus Kaiserbacteria bacterium CG08_land_8_20_14_0_20_50_21</name>
    <dbReference type="NCBI Taxonomy" id="1974604"/>
    <lineage>
        <taxon>Bacteria</taxon>
        <taxon>Candidatus Kaiseribacteriota</taxon>
    </lineage>
</organism>
<gene>
    <name evidence="1" type="ORF">COT23_01080</name>
</gene>
<evidence type="ECO:0000313" key="2">
    <source>
        <dbReference type="Proteomes" id="UP000228687"/>
    </source>
</evidence>
<sequence length="209" mass="23620">FDKPPVSGNIEYAAPAEKWQVFWQGNVYMIFLPGICYNWSVVLPTGRCYIIQFNYQNTQGVEWDAQHRARISVHLAMSENEMETLFNDACFGVRDATGFHKPFRRCDNCDEGEWPPPGLANAVELPEIEPKGRFSFWILDGSGVLSFPKTKFGARDGIYCVNTAQYSVLVHGFEGWKAVSKFDVVPAGEILNTLQSGRLNRILSGTQHY</sequence>
<accession>A0A2H0YYC3</accession>
<name>A0A2H0YYC3_9BACT</name>
<dbReference type="AlphaFoldDB" id="A0A2H0YYC3"/>
<comment type="caution">
    <text evidence="1">The sequence shown here is derived from an EMBL/GenBank/DDBJ whole genome shotgun (WGS) entry which is preliminary data.</text>
</comment>
<dbReference type="Proteomes" id="UP000228687">
    <property type="component" value="Unassembled WGS sequence"/>
</dbReference>
<dbReference type="EMBL" id="PEXT01000022">
    <property type="protein sequence ID" value="PIS43474.1"/>
    <property type="molecule type" value="Genomic_DNA"/>
</dbReference>
<reference evidence="2" key="1">
    <citation type="submission" date="2017-09" db="EMBL/GenBank/DDBJ databases">
        <title>Depth-based differentiation of microbial function through sediment-hosted aquifers and enrichment of novel symbionts in the deep terrestrial subsurface.</title>
        <authorList>
            <person name="Probst A.J."/>
            <person name="Ladd B."/>
            <person name="Jarett J.K."/>
            <person name="Geller-Mcgrath D.E."/>
            <person name="Sieber C.M.K."/>
            <person name="Emerson J.B."/>
            <person name="Anantharaman K."/>
            <person name="Thomas B.C."/>
            <person name="Malmstrom R."/>
            <person name="Stieglmeier M."/>
            <person name="Klingl A."/>
            <person name="Woyke T."/>
            <person name="Ryan C.M."/>
            <person name="Banfield J.F."/>
        </authorList>
    </citation>
    <scope>NUCLEOTIDE SEQUENCE [LARGE SCALE GENOMIC DNA]</scope>
</reference>
<evidence type="ECO:0000313" key="1">
    <source>
        <dbReference type="EMBL" id="PIS43474.1"/>
    </source>
</evidence>
<protein>
    <submittedName>
        <fullName evidence="1">Uncharacterized protein</fullName>
    </submittedName>
</protein>
<proteinExistence type="predicted"/>
<feature type="non-terminal residue" evidence="1">
    <location>
        <position position="1"/>
    </location>
</feature>